<evidence type="ECO:0000313" key="2">
    <source>
        <dbReference type="EnsemblProtists" id="PYU1_T003166"/>
    </source>
</evidence>
<dbReference type="Proteomes" id="UP000019132">
    <property type="component" value="Unassembled WGS sequence"/>
</dbReference>
<reference evidence="2" key="3">
    <citation type="submission" date="2015-02" db="UniProtKB">
        <authorList>
            <consortium name="EnsemblProtists"/>
        </authorList>
    </citation>
    <scope>IDENTIFICATION</scope>
    <source>
        <strain evidence="2">DAOM BR144</strain>
    </source>
</reference>
<keyword evidence="3" id="KW-1185">Reference proteome</keyword>
<reference evidence="3" key="1">
    <citation type="journal article" date="2010" name="Genome Biol.">
        <title>Genome sequence of the necrotrophic plant pathogen Pythium ultimum reveals original pathogenicity mechanisms and effector repertoire.</title>
        <authorList>
            <person name="Levesque C.A."/>
            <person name="Brouwer H."/>
            <person name="Cano L."/>
            <person name="Hamilton J.P."/>
            <person name="Holt C."/>
            <person name="Huitema E."/>
            <person name="Raffaele S."/>
            <person name="Robideau G.P."/>
            <person name="Thines M."/>
            <person name="Win J."/>
            <person name="Zerillo M.M."/>
            <person name="Beakes G.W."/>
            <person name="Boore J.L."/>
            <person name="Busam D."/>
            <person name="Dumas B."/>
            <person name="Ferriera S."/>
            <person name="Fuerstenberg S.I."/>
            <person name="Gachon C.M."/>
            <person name="Gaulin E."/>
            <person name="Govers F."/>
            <person name="Grenville-Briggs L."/>
            <person name="Horner N."/>
            <person name="Hostetler J."/>
            <person name="Jiang R.H."/>
            <person name="Johnson J."/>
            <person name="Krajaejun T."/>
            <person name="Lin H."/>
            <person name="Meijer H.J."/>
            <person name="Moore B."/>
            <person name="Morris P."/>
            <person name="Phuntmart V."/>
            <person name="Puiu D."/>
            <person name="Shetty J."/>
            <person name="Stajich J.E."/>
            <person name="Tripathy S."/>
            <person name="Wawra S."/>
            <person name="van West P."/>
            <person name="Whitty B.R."/>
            <person name="Coutinho P.M."/>
            <person name="Henrissat B."/>
            <person name="Martin F."/>
            <person name="Thomas P.D."/>
            <person name="Tyler B.M."/>
            <person name="De Vries R.P."/>
            <person name="Kamoun S."/>
            <person name="Yandell M."/>
            <person name="Tisserat N."/>
            <person name="Buell C.R."/>
        </authorList>
    </citation>
    <scope>NUCLEOTIDE SEQUENCE</scope>
    <source>
        <strain evidence="3">DAOM:BR144</strain>
    </source>
</reference>
<dbReference type="InParanoid" id="K3WDX5"/>
<dbReference type="HOGENOM" id="CLU_053970_0_0_1"/>
<feature type="signal peptide" evidence="1">
    <location>
        <begin position="1"/>
        <end position="24"/>
    </location>
</feature>
<dbReference type="Gene3D" id="3.60.10.10">
    <property type="entry name" value="Endonuclease/exonuclease/phosphatase"/>
    <property type="match status" value="1"/>
</dbReference>
<dbReference type="AlphaFoldDB" id="K3WDX5"/>
<dbReference type="EMBL" id="GL376603">
    <property type="status" value="NOT_ANNOTATED_CDS"/>
    <property type="molecule type" value="Genomic_DNA"/>
</dbReference>
<protein>
    <recommendedName>
        <fullName evidence="4">Endonuclease/exonuclease/phosphatase domain-containing protein</fullName>
    </recommendedName>
</protein>
<reference evidence="3" key="2">
    <citation type="submission" date="2010-04" db="EMBL/GenBank/DDBJ databases">
        <authorList>
            <person name="Buell R."/>
            <person name="Hamilton J."/>
            <person name="Hostetler J."/>
        </authorList>
    </citation>
    <scope>NUCLEOTIDE SEQUENCE [LARGE SCALE GENOMIC DNA]</scope>
    <source>
        <strain evidence="3">DAOM:BR144</strain>
    </source>
</reference>
<name>K3WDX5_GLOUD</name>
<dbReference type="PANTHER" id="PTHR42834">
    <property type="entry name" value="ENDONUCLEASE/EXONUCLEASE/PHOSPHATASE FAMILY PROTEIN (AFU_ORTHOLOGUE AFUA_3G09210)"/>
    <property type="match status" value="1"/>
</dbReference>
<evidence type="ECO:0000256" key="1">
    <source>
        <dbReference type="SAM" id="SignalP"/>
    </source>
</evidence>
<dbReference type="SUPFAM" id="SSF56219">
    <property type="entry name" value="DNase I-like"/>
    <property type="match status" value="1"/>
</dbReference>
<dbReference type="EnsemblProtists" id="PYU1_T003166">
    <property type="protein sequence ID" value="PYU1_T003166"/>
    <property type="gene ID" value="PYU1_G003159"/>
</dbReference>
<accession>K3WDX5</accession>
<feature type="chain" id="PRO_5003870931" description="Endonuclease/exonuclease/phosphatase domain-containing protein" evidence="1">
    <location>
        <begin position="25"/>
        <end position="356"/>
    </location>
</feature>
<keyword evidence="1" id="KW-0732">Signal</keyword>
<dbReference type="PANTHER" id="PTHR42834:SF1">
    <property type="entry name" value="ENDONUCLEASE_EXONUCLEASE_PHOSPHATASE FAMILY PROTEIN (AFU_ORTHOLOGUE AFUA_3G09210)"/>
    <property type="match status" value="1"/>
</dbReference>
<evidence type="ECO:0008006" key="4">
    <source>
        <dbReference type="Google" id="ProtNLM"/>
    </source>
</evidence>
<dbReference type="VEuPathDB" id="FungiDB:PYU1_G003159"/>
<evidence type="ECO:0000313" key="3">
    <source>
        <dbReference type="Proteomes" id="UP000019132"/>
    </source>
</evidence>
<dbReference type="eggNOG" id="ENOG502RZ7W">
    <property type="taxonomic scope" value="Eukaryota"/>
</dbReference>
<proteinExistence type="predicted"/>
<dbReference type="InterPro" id="IPR036691">
    <property type="entry name" value="Endo/exonu/phosph_ase_sf"/>
</dbReference>
<sequence>MVSFALVTRTLGLLAAVCISTVEADAMKSEATFLACPTAPATPGDRRKVKTQLKFSTYNAEFLFLEGYGTLDCPGSGCKWKTASDAQQHIMQVAKVIKALDSDIIQMNEVEDCAVLNAVIAQLELLGDATYKPYLVRGTDTATGQNSALLTRVDPSVDLKRSSEAASIPVSGSTCPKASGASSSKSVSKHFYTSFNVPGFSKPITLVGAHLLANPQDKARCFEREAQASVLAKLANAAILNGHHVIVSGDLNDFSATVPDKNSNKPISNVLGLLTGTSMTQVAANAPQETRFTQWWDKNNDCKFVNTEVSSLDHVLVSKSLASSVSNVSFGNTLYQASCGGFNSDHYPITITINAV</sequence>
<organism evidence="2 3">
    <name type="scientific">Globisporangium ultimum (strain ATCC 200006 / CBS 805.95 / DAOM BR144)</name>
    <name type="common">Pythium ultimum</name>
    <dbReference type="NCBI Taxonomy" id="431595"/>
    <lineage>
        <taxon>Eukaryota</taxon>
        <taxon>Sar</taxon>
        <taxon>Stramenopiles</taxon>
        <taxon>Oomycota</taxon>
        <taxon>Peronosporomycetes</taxon>
        <taxon>Pythiales</taxon>
        <taxon>Pythiaceae</taxon>
        <taxon>Globisporangium</taxon>
    </lineage>
</organism>